<keyword evidence="2" id="KW-1185">Reference proteome</keyword>
<feature type="non-terminal residue" evidence="1">
    <location>
        <position position="1"/>
    </location>
</feature>
<reference evidence="2" key="1">
    <citation type="submission" date="2022-10" db="EMBL/GenBank/DDBJ databases">
        <title>Genome assembly of Pristionchus species.</title>
        <authorList>
            <person name="Yoshida K."/>
            <person name="Sommer R.J."/>
        </authorList>
    </citation>
    <scope>NUCLEOTIDE SEQUENCE [LARGE SCALE GENOMIC DNA]</scope>
    <source>
        <strain evidence="2">RS5460</strain>
    </source>
</reference>
<name>A0AAN5CPX9_9BILA</name>
<dbReference type="AlphaFoldDB" id="A0AAN5CPX9"/>
<accession>A0AAN5CPX9</accession>
<sequence length="128" mass="14553">SSRNLVELALHSRQNILPHNFDMVIPIGSRVFVPESHGMHQLVHYYLMEETSPSEGDLLLPPRSTNLRVTTVSLDDIQEIFLSISRFESDARRFAVGGEGLLHHFQLMSSSIGRIAFTNVPNFEFIQF</sequence>
<dbReference type="EMBL" id="BTRK01000004">
    <property type="protein sequence ID" value="GMR48483.1"/>
    <property type="molecule type" value="Genomic_DNA"/>
</dbReference>
<comment type="caution">
    <text evidence="1">The sequence shown here is derived from an EMBL/GenBank/DDBJ whole genome shotgun (WGS) entry which is preliminary data.</text>
</comment>
<proteinExistence type="predicted"/>
<evidence type="ECO:0000313" key="1">
    <source>
        <dbReference type="EMBL" id="GMR48483.1"/>
    </source>
</evidence>
<dbReference type="Proteomes" id="UP001328107">
    <property type="component" value="Unassembled WGS sequence"/>
</dbReference>
<organism evidence="1 2">
    <name type="scientific">Pristionchus mayeri</name>
    <dbReference type="NCBI Taxonomy" id="1317129"/>
    <lineage>
        <taxon>Eukaryota</taxon>
        <taxon>Metazoa</taxon>
        <taxon>Ecdysozoa</taxon>
        <taxon>Nematoda</taxon>
        <taxon>Chromadorea</taxon>
        <taxon>Rhabditida</taxon>
        <taxon>Rhabditina</taxon>
        <taxon>Diplogasteromorpha</taxon>
        <taxon>Diplogasteroidea</taxon>
        <taxon>Neodiplogasteridae</taxon>
        <taxon>Pristionchus</taxon>
    </lineage>
</organism>
<evidence type="ECO:0000313" key="2">
    <source>
        <dbReference type="Proteomes" id="UP001328107"/>
    </source>
</evidence>
<gene>
    <name evidence="1" type="ORF">PMAYCL1PPCAC_18678</name>
</gene>
<protein>
    <submittedName>
        <fullName evidence="1">Uncharacterized protein</fullName>
    </submittedName>
</protein>